<dbReference type="GO" id="GO:0016874">
    <property type="term" value="F:ligase activity"/>
    <property type="evidence" value="ECO:0007669"/>
    <property type="project" value="UniProtKB-KW"/>
</dbReference>
<gene>
    <name evidence="2" type="ORF">MTR66_18775</name>
</gene>
<feature type="transmembrane region" description="Helical" evidence="1">
    <location>
        <begin position="102"/>
        <end position="124"/>
    </location>
</feature>
<feature type="transmembrane region" description="Helical" evidence="1">
    <location>
        <begin position="260"/>
        <end position="281"/>
    </location>
</feature>
<keyword evidence="2" id="KW-0436">Ligase</keyword>
<evidence type="ECO:0000313" key="3">
    <source>
        <dbReference type="Proteomes" id="UP001202281"/>
    </source>
</evidence>
<keyword evidence="1" id="KW-0812">Transmembrane</keyword>
<feature type="transmembrane region" description="Helical" evidence="1">
    <location>
        <begin position="343"/>
        <end position="370"/>
    </location>
</feature>
<name>A0ABT0BV41_9SPHN</name>
<organism evidence="2 3">
    <name type="scientific">Novosphingobium beihaiensis</name>
    <dbReference type="NCBI Taxonomy" id="2930389"/>
    <lineage>
        <taxon>Bacteria</taxon>
        <taxon>Pseudomonadati</taxon>
        <taxon>Pseudomonadota</taxon>
        <taxon>Alphaproteobacteria</taxon>
        <taxon>Sphingomonadales</taxon>
        <taxon>Sphingomonadaceae</taxon>
        <taxon>Novosphingobium</taxon>
    </lineage>
</organism>
<feature type="transmembrane region" description="Helical" evidence="1">
    <location>
        <begin position="136"/>
        <end position="154"/>
    </location>
</feature>
<feature type="transmembrane region" description="Helical" evidence="1">
    <location>
        <begin position="225"/>
        <end position="248"/>
    </location>
</feature>
<dbReference type="EMBL" id="JALHLG010000049">
    <property type="protein sequence ID" value="MCJ2188850.1"/>
    <property type="molecule type" value="Genomic_DNA"/>
</dbReference>
<evidence type="ECO:0000313" key="2">
    <source>
        <dbReference type="EMBL" id="MCJ2188850.1"/>
    </source>
</evidence>
<feature type="transmembrane region" description="Helical" evidence="1">
    <location>
        <begin position="377"/>
        <end position="394"/>
    </location>
</feature>
<keyword evidence="3" id="KW-1185">Reference proteome</keyword>
<keyword evidence="1" id="KW-0472">Membrane</keyword>
<keyword evidence="1" id="KW-1133">Transmembrane helix</keyword>
<evidence type="ECO:0000256" key="1">
    <source>
        <dbReference type="SAM" id="Phobius"/>
    </source>
</evidence>
<comment type="caution">
    <text evidence="2">The sequence shown here is derived from an EMBL/GenBank/DDBJ whole genome shotgun (WGS) entry which is preliminary data.</text>
</comment>
<accession>A0ABT0BV41</accession>
<dbReference type="Proteomes" id="UP001202281">
    <property type="component" value="Unassembled WGS sequence"/>
</dbReference>
<proteinExistence type="predicted"/>
<protein>
    <submittedName>
        <fullName evidence="2">O-antigen ligase domain-containing protein</fullName>
    </submittedName>
</protein>
<feature type="transmembrane region" description="Helical" evidence="1">
    <location>
        <begin position="194"/>
        <end position="213"/>
    </location>
</feature>
<dbReference type="RefSeq" id="WP_243923806.1">
    <property type="nucleotide sequence ID" value="NZ_JALHLG010000049.1"/>
</dbReference>
<feature type="transmembrane region" description="Helical" evidence="1">
    <location>
        <begin position="24"/>
        <end position="47"/>
    </location>
</feature>
<feature type="transmembrane region" description="Helical" evidence="1">
    <location>
        <begin position="68"/>
        <end position="90"/>
    </location>
</feature>
<sequence>MGETAHHPQNLAERLISAVIQSTWLLWVVGGLYIAGPVLGWTLAGMATKELYLAPGKPAAERPPRIGLPIHIWLLGMAAMLLILLAGHVLNDLGLGKTIKSSIGWAKGWALIALYPFAGAVLNIRPQILYRAVCKLGLQTLFILPLFLAAPFIGLPGLLYVSPLSIVGGSGPEYFAVILYTLEPGTGVPRWQFFAPWSPAAGMVAVVHILCALEEKDVRWKAIGVMAALAVALLSQSRLALVAIAAIWPMAFAVSRLREPWMWFMGAPAVLALGLFAPQLVAFVEQAMASFTGARADSSRVRAALGRIAVERWQNEAFWFGHGVVENGPHLVEYMPIGSHHSWYGLLFVKGLSGAIALALPLIVSVLATARLALDEPLGRVALAMLLVLIFYSFGENLEMLSYLYWPALVLIGMASRRLSERAAAQGGGARPDLSAP</sequence>
<reference evidence="2 3" key="1">
    <citation type="submission" date="2022-04" db="EMBL/GenBank/DDBJ databases">
        <title>Identification of a novel bacterium isolated from mangrove sediments.</title>
        <authorList>
            <person name="Pan X."/>
        </authorList>
    </citation>
    <scope>NUCLEOTIDE SEQUENCE [LARGE SCALE GENOMIC DNA]</scope>
    <source>
        <strain evidence="2 3">B2638</strain>
    </source>
</reference>